<dbReference type="SUPFAM" id="SSF53613">
    <property type="entry name" value="Ribokinase-like"/>
    <property type="match status" value="1"/>
</dbReference>
<proteinExistence type="inferred from homology"/>
<dbReference type="Proteomes" id="UP000253318">
    <property type="component" value="Unassembled WGS sequence"/>
</dbReference>
<evidence type="ECO:0000256" key="1">
    <source>
        <dbReference type="ARBA" id="ARBA00001958"/>
    </source>
</evidence>
<evidence type="ECO:0000313" key="12">
    <source>
        <dbReference type="EMBL" id="RCV54554.1"/>
    </source>
</evidence>
<dbReference type="EMBL" id="QEIN01000164">
    <property type="protein sequence ID" value="RCV54554.1"/>
    <property type="molecule type" value="Genomic_DNA"/>
</dbReference>
<protein>
    <recommendedName>
        <fullName evidence="5">Bifunctional NAD(P)H-hydrate repair enzyme Nnr</fullName>
        <ecNumber evidence="4">4.2.1.136</ecNumber>
    </recommendedName>
    <alternativeName>
        <fullName evidence="7">Nicotinamide nucleotide repair protein</fullName>
    </alternativeName>
</protein>
<comment type="caution">
    <text evidence="12">The sequence shown here is derived from an EMBL/GenBank/DDBJ whole genome shotgun (WGS) entry which is preliminary data.</text>
</comment>
<dbReference type="AlphaFoldDB" id="A0A368T218"/>
<dbReference type="InterPro" id="IPR000631">
    <property type="entry name" value="CARKD"/>
</dbReference>
<dbReference type="InterPro" id="IPR029056">
    <property type="entry name" value="Ribokinase-like"/>
</dbReference>
<accession>A0A368T218</accession>
<organism evidence="12 13">
    <name type="scientific">Marinitenerispora sediminis</name>
    <dbReference type="NCBI Taxonomy" id="1931232"/>
    <lineage>
        <taxon>Bacteria</taxon>
        <taxon>Bacillati</taxon>
        <taxon>Actinomycetota</taxon>
        <taxon>Actinomycetes</taxon>
        <taxon>Streptosporangiales</taxon>
        <taxon>Nocardiopsidaceae</taxon>
        <taxon>Marinitenerispora</taxon>
    </lineage>
</organism>
<dbReference type="InterPro" id="IPR036652">
    <property type="entry name" value="YjeF_N_dom_sf"/>
</dbReference>
<dbReference type="EC" id="4.2.1.136" evidence="4"/>
<evidence type="ECO:0000259" key="11">
    <source>
        <dbReference type="PROSITE" id="PS51385"/>
    </source>
</evidence>
<evidence type="ECO:0000256" key="3">
    <source>
        <dbReference type="ARBA" id="ARBA00009524"/>
    </source>
</evidence>
<evidence type="ECO:0000256" key="4">
    <source>
        <dbReference type="ARBA" id="ARBA00013129"/>
    </source>
</evidence>
<feature type="domain" description="YjeF N-terminal" evidence="11">
    <location>
        <begin position="10"/>
        <end position="209"/>
    </location>
</feature>
<dbReference type="Pfam" id="PF03853">
    <property type="entry name" value="YjeF_N"/>
    <property type="match status" value="1"/>
</dbReference>
<dbReference type="InterPro" id="IPR004443">
    <property type="entry name" value="YjeF_N_dom"/>
</dbReference>
<feature type="domain" description="YjeF C-terminal" evidence="10">
    <location>
        <begin position="216"/>
        <end position="268"/>
    </location>
</feature>
<dbReference type="RefSeq" id="WP_114433377.1">
    <property type="nucleotide sequence ID" value="NZ_QEIN01000164.1"/>
</dbReference>
<evidence type="ECO:0000256" key="6">
    <source>
        <dbReference type="ARBA" id="ARBA00025153"/>
    </source>
</evidence>
<evidence type="ECO:0000256" key="8">
    <source>
        <dbReference type="ARBA" id="ARBA00048238"/>
    </source>
</evidence>
<comment type="function">
    <text evidence="6">Bifunctional enzyme that catalyzes the epimerization of the S- and R-forms of NAD(P)HX and the dehydration of the S-form of NAD(P)HX at the expense of ADP, which is converted to AMP. This allows the repair of both epimers of NAD(P)HX, a damaged form of NAD(P)H that is a result of enzymatic or heat-dependent hydration.</text>
</comment>
<evidence type="ECO:0000256" key="7">
    <source>
        <dbReference type="ARBA" id="ARBA00032624"/>
    </source>
</evidence>
<dbReference type="PROSITE" id="PS51383">
    <property type="entry name" value="YJEF_C_3"/>
    <property type="match status" value="1"/>
</dbReference>
<comment type="similarity">
    <text evidence="3">In the C-terminal section; belongs to the NnrD/CARKD family.</text>
</comment>
<comment type="catalytic activity">
    <reaction evidence="8">
        <text>(6S)-NADHX + ADP = AMP + phosphate + NADH + H(+)</text>
        <dbReference type="Rhea" id="RHEA:32223"/>
        <dbReference type="ChEBI" id="CHEBI:15378"/>
        <dbReference type="ChEBI" id="CHEBI:43474"/>
        <dbReference type="ChEBI" id="CHEBI:57945"/>
        <dbReference type="ChEBI" id="CHEBI:64074"/>
        <dbReference type="ChEBI" id="CHEBI:456215"/>
        <dbReference type="ChEBI" id="CHEBI:456216"/>
        <dbReference type="EC" id="4.2.1.136"/>
    </reaction>
</comment>
<evidence type="ECO:0000313" key="13">
    <source>
        <dbReference type="Proteomes" id="UP000253318"/>
    </source>
</evidence>
<dbReference type="OrthoDB" id="9806925at2"/>
<dbReference type="PROSITE" id="PS51385">
    <property type="entry name" value="YJEF_N"/>
    <property type="match status" value="1"/>
</dbReference>
<dbReference type="SUPFAM" id="SSF64153">
    <property type="entry name" value="YjeF N-terminal domain-like"/>
    <property type="match status" value="1"/>
</dbReference>
<evidence type="ECO:0000256" key="2">
    <source>
        <dbReference type="ARBA" id="ARBA00006001"/>
    </source>
</evidence>
<reference evidence="12 13" key="1">
    <citation type="submission" date="2018-04" db="EMBL/GenBank/DDBJ databases">
        <title>Novel actinobacteria from marine sediment.</title>
        <authorList>
            <person name="Ng Z.Y."/>
            <person name="Tan G.Y.A."/>
        </authorList>
    </citation>
    <scope>NUCLEOTIDE SEQUENCE [LARGE SCALE GENOMIC DNA]</scope>
    <source>
        <strain evidence="12 13">TPS81</strain>
    </source>
</reference>
<feature type="non-terminal residue" evidence="12">
    <location>
        <position position="268"/>
    </location>
</feature>
<dbReference type="NCBIfam" id="TIGR00197">
    <property type="entry name" value="yjeF_nterm"/>
    <property type="match status" value="1"/>
</dbReference>
<keyword evidence="13" id="KW-1185">Reference proteome</keyword>
<comment type="similarity">
    <text evidence="2">In the N-terminal section; belongs to the NnrE/AIBP family.</text>
</comment>
<comment type="catalytic activity">
    <reaction evidence="9">
        <text>(6S)-NADPHX + ADP = AMP + phosphate + NADPH + H(+)</text>
        <dbReference type="Rhea" id="RHEA:32235"/>
        <dbReference type="ChEBI" id="CHEBI:15378"/>
        <dbReference type="ChEBI" id="CHEBI:43474"/>
        <dbReference type="ChEBI" id="CHEBI:57783"/>
        <dbReference type="ChEBI" id="CHEBI:64076"/>
        <dbReference type="ChEBI" id="CHEBI:456215"/>
        <dbReference type="ChEBI" id="CHEBI:456216"/>
        <dbReference type="EC" id="4.2.1.136"/>
    </reaction>
</comment>
<dbReference type="Gene3D" id="3.40.50.10260">
    <property type="entry name" value="YjeF N-terminal domain"/>
    <property type="match status" value="1"/>
</dbReference>
<evidence type="ECO:0000256" key="5">
    <source>
        <dbReference type="ARBA" id="ARBA00018591"/>
    </source>
</evidence>
<sequence>MRQAHEVETVRSAEEALMARLPEGALMARAAAGLAAVVARVLPRVYGSRVVLLVGSGDNGGDALFAGARLARRGAAVRAVPVGSRPHAAGLAALRAAGGRAVGLADAGAELAAADVVVDGLVGIGGRGGLREPHATLAHQASEAAAPVVAVDLPSGIDADTGAVAGPAVRADVTVAFGTHKPGLLVDPGAGYAGVVELVDIGLAPWLPAARVEAPQDADVAALLPSPGAETDKYRRGVLAVAAGSDRFRGAAVLAVGGALRGGVGMVR</sequence>
<name>A0A368T218_9ACTN</name>
<dbReference type="HAMAP" id="MF_01966">
    <property type="entry name" value="NADHX_epimerase"/>
    <property type="match status" value="1"/>
</dbReference>
<gene>
    <name evidence="12" type="ORF">DEF24_19070</name>
</gene>
<evidence type="ECO:0000256" key="9">
    <source>
        <dbReference type="ARBA" id="ARBA00049209"/>
    </source>
</evidence>
<comment type="cofactor">
    <cofactor evidence="1">
        <name>K(+)</name>
        <dbReference type="ChEBI" id="CHEBI:29103"/>
    </cofactor>
</comment>
<dbReference type="GO" id="GO:0052855">
    <property type="term" value="F:ADP-dependent NAD(P)H-hydrate dehydratase activity"/>
    <property type="evidence" value="ECO:0007669"/>
    <property type="project" value="UniProtKB-EC"/>
</dbReference>
<evidence type="ECO:0000259" key="10">
    <source>
        <dbReference type="PROSITE" id="PS51383"/>
    </source>
</evidence>
<dbReference type="Gene3D" id="3.40.1190.20">
    <property type="match status" value="1"/>
</dbReference>